<dbReference type="EMBL" id="DQ491001">
    <property type="protein sequence ID" value="ABT14129.1"/>
    <property type="molecule type" value="Genomic_DNA"/>
</dbReference>
<reference evidence="1 2" key="1">
    <citation type="journal article" date="2007" name="Virology">
        <title>Sequence and annotation of the 314-kb MT325 and the 321-kb FR483 viruses that infect Chlorella Pbi.</title>
        <authorList>
            <person name="Fitzgerald L.A."/>
            <person name="Graves M.V."/>
            <person name="Li X."/>
            <person name="Feldblyum T."/>
            <person name="Hartigan J."/>
            <person name="Van Etten J.L."/>
        </authorList>
    </citation>
    <scope>NUCLEOTIDE SEQUENCE [LARGE SCALE GENOMIC DNA]</scope>
    <source>
        <strain evidence="1 2">MT325</strain>
    </source>
</reference>
<gene>
    <name evidence="1" type="primary">m575R</name>
    <name evidence="1" type="ORF">MT325_m575R</name>
</gene>
<proteinExistence type="predicted"/>
<evidence type="ECO:0000313" key="1">
    <source>
        <dbReference type="EMBL" id="ABT14129.1"/>
    </source>
</evidence>
<accession>A7IUV5</accession>
<sequence>MLLNSFLERCNVFLDFLHHSCIGHLARYCHLGHESVHLGPCFLYSSLVFLLLHNSAVHCLQRHRSL</sequence>
<organism evidence="1 2">
    <name type="scientific">Paramecium bursaria Chlorella virus MT325</name>
    <name type="common">PBCV-MT325</name>
    <dbReference type="NCBI Taxonomy" id="346932"/>
    <lineage>
        <taxon>Viruses</taxon>
        <taxon>Varidnaviria</taxon>
        <taxon>Bamfordvirae</taxon>
        <taxon>Nucleocytoviricota</taxon>
        <taxon>Megaviricetes</taxon>
        <taxon>Algavirales</taxon>
        <taxon>Phycodnaviridae</taxon>
        <taxon>Chlorovirus</taxon>
        <taxon>Chlorovirus conductrix</taxon>
        <taxon>Paramecium bursaria Chlorella virus A1</taxon>
    </lineage>
</organism>
<organismHost>
    <name type="scientific">Paramecium bursaria</name>
    <dbReference type="NCBI Taxonomy" id="74790"/>
</organismHost>
<protein>
    <submittedName>
        <fullName evidence="1">Uncharacterized protein m575R</fullName>
    </submittedName>
</protein>
<evidence type="ECO:0000313" key="2">
    <source>
        <dbReference type="Proteomes" id="UP000246715"/>
    </source>
</evidence>
<dbReference type="Proteomes" id="UP000246715">
    <property type="component" value="Segment"/>
</dbReference>
<name>A7IUV5_PBCVM</name>